<evidence type="ECO:0008006" key="3">
    <source>
        <dbReference type="Google" id="ProtNLM"/>
    </source>
</evidence>
<name>A0ABX0F8Y8_9BACL</name>
<evidence type="ECO:0000313" key="1">
    <source>
        <dbReference type="EMBL" id="NGZ76038.1"/>
    </source>
</evidence>
<proteinExistence type="predicted"/>
<sequence length="79" mass="8747">MAKIAVEQPFADVKEALEEKGHEVKLFESDENISGYDLGVVRTLNDGNSDQFDFPVVSIEGMSIDEVVSRVEDTLSRLS</sequence>
<comment type="caution">
    <text evidence="1">The sequence shown here is derived from an EMBL/GenBank/DDBJ whole genome shotgun (WGS) entry which is preliminary data.</text>
</comment>
<dbReference type="RefSeq" id="WP_166274414.1">
    <property type="nucleotide sequence ID" value="NZ_JAAFGS010000003.1"/>
</dbReference>
<reference evidence="1 2" key="1">
    <citation type="submission" date="2020-01" db="EMBL/GenBank/DDBJ databases">
        <title>Polyphasic characterisation and genomic insights into a novel alkali tolerant bacterium VR-M41.</title>
        <authorList>
            <person name="Vemuluri V.R."/>
        </authorList>
    </citation>
    <scope>NUCLEOTIDE SEQUENCE [LARGE SCALE GENOMIC DNA]</scope>
    <source>
        <strain evidence="1 2">VR-M41</strain>
    </source>
</reference>
<organism evidence="1 2">
    <name type="scientific">Saccharibacillus alkalitolerans</name>
    <dbReference type="NCBI Taxonomy" id="2705290"/>
    <lineage>
        <taxon>Bacteria</taxon>
        <taxon>Bacillati</taxon>
        <taxon>Bacillota</taxon>
        <taxon>Bacilli</taxon>
        <taxon>Bacillales</taxon>
        <taxon>Paenibacillaceae</taxon>
        <taxon>Saccharibacillus</taxon>
    </lineage>
</organism>
<gene>
    <name evidence="1" type="ORF">GYN08_11990</name>
</gene>
<dbReference type="InterPro" id="IPR005370">
    <property type="entry name" value="UPF0180"/>
</dbReference>
<dbReference type="Pfam" id="PF03698">
    <property type="entry name" value="UPF0180"/>
    <property type="match status" value="1"/>
</dbReference>
<accession>A0ABX0F8Y8</accession>
<evidence type="ECO:0000313" key="2">
    <source>
        <dbReference type="Proteomes" id="UP000800303"/>
    </source>
</evidence>
<keyword evidence="2" id="KW-1185">Reference proteome</keyword>
<protein>
    <recommendedName>
        <fullName evidence="3">YkuS family protein</fullName>
    </recommendedName>
</protein>
<dbReference type="EMBL" id="JAAFGS010000003">
    <property type="protein sequence ID" value="NGZ76038.1"/>
    <property type="molecule type" value="Genomic_DNA"/>
</dbReference>
<dbReference type="Proteomes" id="UP000800303">
    <property type="component" value="Unassembled WGS sequence"/>
</dbReference>